<evidence type="ECO:0000256" key="1">
    <source>
        <dbReference type="ARBA" id="ARBA00004651"/>
    </source>
</evidence>
<organism evidence="12 13">
    <name type="scientific">Jiangella alkaliphila</name>
    <dbReference type="NCBI Taxonomy" id="419479"/>
    <lineage>
        <taxon>Bacteria</taxon>
        <taxon>Bacillati</taxon>
        <taxon>Actinomycetota</taxon>
        <taxon>Actinomycetes</taxon>
        <taxon>Jiangellales</taxon>
        <taxon>Jiangellaceae</taxon>
        <taxon>Jiangella</taxon>
    </lineage>
</organism>
<evidence type="ECO:0000256" key="4">
    <source>
        <dbReference type="ARBA" id="ARBA00022679"/>
    </source>
</evidence>
<feature type="transmembrane region" description="Helical" evidence="9">
    <location>
        <begin position="446"/>
        <end position="466"/>
    </location>
</feature>
<dbReference type="AlphaFoldDB" id="A0A1H2JF25"/>
<evidence type="ECO:0000256" key="7">
    <source>
        <dbReference type="ARBA" id="ARBA00023136"/>
    </source>
</evidence>
<reference evidence="13" key="1">
    <citation type="submission" date="2016-10" db="EMBL/GenBank/DDBJ databases">
        <authorList>
            <person name="Varghese N."/>
            <person name="Submissions S."/>
        </authorList>
    </citation>
    <scope>NUCLEOTIDE SEQUENCE [LARGE SCALE GENOMIC DNA]</scope>
    <source>
        <strain evidence="13">DSM 45079</strain>
    </source>
</reference>
<dbReference type="GO" id="GO:0016763">
    <property type="term" value="F:pentosyltransferase activity"/>
    <property type="evidence" value="ECO:0007669"/>
    <property type="project" value="TreeGrafter"/>
</dbReference>
<gene>
    <name evidence="12" type="ORF">SAMN04488563_2605</name>
</gene>
<dbReference type="EMBL" id="LT629791">
    <property type="protein sequence ID" value="SDU54756.1"/>
    <property type="molecule type" value="Genomic_DNA"/>
</dbReference>
<proteinExistence type="predicted"/>
<keyword evidence="2" id="KW-1003">Cell membrane</keyword>
<dbReference type="GO" id="GO:0009103">
    <property type="term" value="P:lipopolysaccharide biosynthetic process"/>
    <property type="evidence" value="ECO:0007669"/>
    <property type="project" value="UniProtKB-ARBA"/>
</dbReference>
<dbReference type="STRING" id="419479.SAMN04488563_2605"/>
<dbReference type="Proteomes" id="UP000182977">
    <property type="component" value="Chromosome I"/>
</dbReference>
<dbReference type="PANTHER" id="PTHR33908">
    <property type="entry name" value="MANNOSYLTRANSFERASE YKCB-RELATED"/>
    <property type="match status" value="1"/>
</dbReference>
<protein>
    <submittedName>
        <fullName evidence="12">4-amino-4-deoxy-L-arabinose transferase</fullName>
    </submittedName>
</protein>
<name>A0A1H2JF25_9ACTN</name>
<evidence type="ECO:0000256" key="5">
    <source>
        <dbReference type="ARBA" id="ARBA00022692"/>
    </source>
</evidence>
<evidence type="ECO:0000256" key="3">
    <source>
        <dbReference type="ARBA" id="ARBA00022676"/>
    </source>
</evidence>
<keyword evidence="6 9" id="KW-1133">Transmembrane helix</keyword>
<dbReference type="GO" id="GO:0005886">
    <property type="term" value="C:plasma membrane"/>
    <property type="evidence" value="ECO:0007669"/>
    <property type="project" value="UniProtKB-SubCell"/>
</dbReference>
<sequence>MTTTTWAPAARITTVVSVVRRDRVVLGALLAGTAVLYFWNLTASGYANEFYAAAAQAGSQSWTAFLWGASDAAGSITVDKPPAALWAMGLSVRVFGLSSFAILLPQVLMGIGSVGLVFASVRRLLGAGPALLAGAVLALTPVAALMFRFDNPDALLVLLMTAAAYAVQRAIESPSDRRRMGWMALMGALIGFGFLTKQLQAFLVLPGFAAAYLLAAPVPLARRLRDGAVALGALVVAAGWWVALAELVPASARPYIGGSQDNSFLELTFGYNGFGRLTGDEVGSVGGGGGWGSTGLTRLLDGQFGGQIAWLAPAAVVLGLAGLWLRRGRPRTDAIRAVLLLWAAWLVVTWLTFSLMAGIFHEYYTVALAPAIAVLAGLGGGLVWRARAERTWALPLLAGTTLMTTVWAYALLSRSADWQPWLRPVVVVAGVAAAALLLAARWGGGALARGGVAFAVVAGLLGPAAYTLQTVATPHTGSIVTAGPAVTTSSGPGGMAVRGGPPGGGGQGGGQQFGGGPRGQGGAPPGGGGGGGGGGGAMGGLLGGGTASAEVTALLLEDAADYTWIAATVGAQNAASYQLATEESVMPIGGFNGSDPAPTLAQFQQDVADGEIHYFIGGSGPGGGSEIADWVAENFTAVTVDGVTLYDLTGGETNDA</sequence>
<evidence type="ECO:0000256" key="9">
    <source>
        <dbReference type="SAM" id="Phobius"/>
    </source>
</evidence>
<evidence type="ECO:0000259" key="11">
    <source>
        <dbReference type="Pfam" id="PF24878"/>
    </source>
</evidence>
<evidence type="ECO:0000313" key="12">
    <source>
        <dbReference type="EMBL" id="SDU54756.1"/>
    </source>
</evidence>
<keyword evidence="3" id="KW-0328">Glycosyltransferase</keyword>
<evidence type="ECO:0000256" key="2">
    <source>
        <dbReference type="ARBA" id="ARBA00022475"/>
    </source>
</evidence>
<feature type="domain" description="Putative mannosyltransferase YkcA/B-like C-terminal" evidence="11">
    <location>
        <begin position="552"/>
        <end position="634"/>
    </location>
</feature>
<feature type="transmembrane region" description="Helical" evidence="9">
    <location>
        <begin position="391"/>
        <end position="409"/>
    </location>
</feature>
<feature type="compositionally biased region" description="Gly residues" evidence="8">
    <location>
        <begin position="491"/>
        <end position="534"/>
    </location>
</feature>
<evidence type="ECO:0000256" key="6">
    <source>
        <dbReference type="ARBA" id="ARBA00022989"/>
    </source>
</evidence>
<comment type="subcellular location">
    <subcellularLocation>
        <location evidence="1">Cell membrane</location>
        <topology evidence="1">Multi-pass membrane protein</topology>
    </subcellularLocation>
</comment>
<feature type="transmembrane region" description="Helical" evidence="9">
    <location>
        <begin position="421"/>
        <end position="439"/>
    </location>
</feature>
<dbReference type="InterPro" id="IPR038731">
    <property type="entry name" value="RgtA/B/C-like"/>
</dbReference>
<feature type="transmembrane region" description="Helical" evidence="9">
    <location>
        <begin position="337"/>
        <end position="357"/>
    </location>
</feature>
<feature type="transmembrane region" description="Helical" evidence="9">
    <location>
        <begin position="228"/>
        <end position="245"/>
    </location>
</feature>
<dbReference type="GO" id="GO:0010041">
    <property type="term" value="P:response to iron(III) ion"/>
    <property type="evidence" value="ECO:0007669"/>
    <property type="project" value="TreeGrafter"/>
</dbReference>
<feature type="transmembrane region" description="Helical" evidence="9">
    <location>
        <begin position="24"/>
        <end position="41"/>
    </location>
</feature>
<dbReference type="RefSeq" id="WP_046769054.1">
    <property type="nucleotide sequence ID" value="NZ_KQ061230.1"/>
</dbReference>
<dbReference type="InterPro" id="IPR056785">
    <property type="entry name" value="YkcA/B-like_C"/>
</dbReference>
<evidence type="ECO:0000313" key="13">
    <source>
        <dbReference type="Proteomes" id="UP000182977"/>
    </source>
</evidence>
<evidence type="ECO:0000259" key="10">
    <source>
        <dbReference type="Pfam" id="PF13231"/>
    </source>
</evidence>
<dbReference type="Pfam" id="PF24878">
    <property type="entry name" value="YkcB_C"/>
    <property type="match status" value="1"/>
</dbReference>
<evidence type="ECO:0000256" key="8">
    <source>
        <dbReference type="SAM" id="MobiDB-lite"/>
    </source>
</evidence>
<accession>A0A1H2JF25</accession>
<dbReference type="PANTHER" id="PTHR33908:SF3">
    <property type="entry name" value="UNDECAPRENYL PHOSPHATE-ALPHA-4-AMINO-4-DEOXY-L-ARABINOSE ARABINOSYL TRANSFERASE"/>
    <property type="match status" value="1"/>
</dbReference>
<feature type="transmembrane region" description="Helical" evidence="9">
    <location>
        <begin position="130"/>
        <end position="148"/>
    </location>
</feature>
<dbReference type="Pfam" id="PF13231">
    <property type="entry name" value="PMT_2"/>
    <property type="match status" value="1"/>
</dbReference>
<keyword evidence="4 12" id="KW-0808">Transferase</keyword>
<feature type="transmembrane region" description="Helical" evidence="9">
    <location>
        <begin position="363"/>
        <end position="384"/>
    </location>
</feature>
<feature type="region of interest" description="Disordered" evidence="8">
    <location>
        <begin position="482"/>
        <end position="534"/>
    </location>
</feature>
<feature type="domain" description="Glycosyltransferase RgtA/B/C/D-like" evidence="10">
    <location>
        <begin position="79"/>
        <end position="238"/>
    </location>
</feature>
<feature type="transmembrane region" description="Helical" evidence="9">
    <location>
        <begin position="202"/>
        <end position="221"/>
    </location>
</feature>
<feature type="transmembrane region" description="Helical" evidence="9">
    <location>
        <begin position="94"/>
        <end position="118"/>
    </location>
</feature>
<dbReference type="InterPro" id="IPR050297">
    <property type="entry name" value="LipidA_mod_glycosyltrf_83"/>
</dbReference>
<feature type="transmembrane region" description="Helical" evidence="9">
    <location>
        <begin position="308"/>
        <end position="325"/>
    </location>
</feature>
<keyword evidence="13" id="KW-1185">Reference proteome</keyword>
<keyword evidence="5 9" id="KW-0812">Transmembrane</keyword>
<keyword evidence="7 9" id="KW-0472">Membrane</keyword>